<comment type="caution">
    <text evidence="1">The sequence shown here is derived from an EMBL/GenBank/DDBJ whole genome shotgun (WGS) entry which is preliminary data.</text>
</comment>
<sequence length="174" mass="19726">MSGNNRTGVVCIVRRVFAETSISLSQTYITQKLTKSIDDPKQKNRCLREADPTIYPEVKANQNGLLQSDQKRLFKSLERPEVCGAGPEPDQADTIAFWRGLWSEPINYSEGSWIEVVTTQGASVTPMNPITITPEDVAEAVRRAPNWKRPGLDRLNHYWLKGFVECHAVHNRQF</sequence>
<dbReference type="Proteomes" id="UP000691718">
    <property type="component" value="Unassembled WGS sequence"/>
</dbReference>
<dbReference type="EMBL" id="CAJQZP010001101">
    <property type="protein sequence ID" value="CAG5016602.1"/>
    <property type="molecule type" value="Genomic_DNA"/>
</dbReference>
<name>A0A8S3XC07_PARAO</name>
<gene>
    <name evidence="1" type="ORF">PAPOLLO_LOCUS16547</name>
</gene>
<keyword evidence="2" id="KW-1185">Reference proteome</keyword>
<proteinExistence type="predicted"/>
<dbReference type="OrthoDB" id="2194416at2759"/>
<protein>
    <submittedName>
        <fullName evidence="1">(apollo) hypothetical protein</fullName>
    </submittedName>
</protein>
<accession>A0A8S3XC07</accession>
<organism evidence="1 2">
    <name type="scientific">Parnassius apollo</name>
    <name type="common">Apollo butterfly</name>
    <name type="synonym">Papilio apollo</name>
    <dbReference type="NCBI Taxonomy" id="110799"/>
    <lineage>
        <taxon>Eukaryota</taxon>
        <taxon>Metazoa</taxon>
        <taxon>Ecdysozoa</taxon>
        <taxon>Arthropoda</taxon>
        <taxon>Hexapoda</taxon>
        <taxon>Insecta</taxon>
        <taxon>Pterygota</taxon>
        <taxon>Neoptera</taxon>
        <taxon>Endopterygota</taxon>
        <taxon>Lepidoptera</taxon>
        <taxon>Glossata</taxon>
        <taxon>Ditrysia</taxon>
        <taxon>Papilionoidea</taxon>
        <taxon>Papilionidae</taxon>
        <taxon>Parnassiinae</taxon>
        <taxon>Parnassini</taxon>
        <taxon>Parnassius</taxon>
        <taxon>Parnassius</taxon>
    </lineage>
</organism>
<dbReference type="AlphaFoldDB" id="A0A8S3XC07"/>
<evidence type="ECO:0000313" key="2">
    <source>
        <dbReference type="Proteomes" id="UP000691718"/>
    </source>
</evidence>
<reference evidence="1" key="1">
    <citation type="submission" date="2021-04" db="EMBL/GenBank/DDBJ databases">
        <authorList>
            <person name="Tunstrom K."/>
        </authorList>
    </citation>
    <scope>NUCLEOTIDE SEQUENCE</scope>
</reference>
<evidence type="ECO:0000313" key="1">
    <source>
        <dbReference type="EMBL" id="CAG5016602.1"/>
    </source>
</evidence>